<comment type="catalytic activity">
    <reaction evidence="4">
        <text>[protein]-peptidylproline (omega=180) = [protein]-peptidylproline (omega=0)</text>
        <dbReference type="Rhea" id="RHEA:16237"/>
        <dbReference type="Rhea" id="RHEA-COMP:10747"/>
        <dbReference type="Rhea" id="RHEA-COMP:10748"/>
        <dbReference type="ChEBI" id="CHEBI:83833"/>
        <dbReference type="ChEBI" id="CHEBI:83834"/>
        <dbReference type="EC" id="5.2.1.8"/>
    </reaction>
</comment>
<dbReference type="EC" id="5.2.1.8" evidence="4"/>
<dbReference type="EMBL" id="JASCZI010121897">
    <property type="protein sequence ID" value="MED6163237.1"/>
    <property type="molecule type" value="Genomic_DNA"/>
</dbReference>
<evidence type="ECO:0000256" key="1">
    <source>
        <dbReference type="ARBA" id="ARBA00007365"/>
    </source>
</evidence>
<evidence type="ECO:0000256" key="2">
    <source>
        <dbReference type="ARBA" id="ARBA00023110"/>
    </source>
</evidence>
<evidence type="ECO:0000313" key="6">
    <source>
        <dbReference type="EMBL" id="MED6163237.1"/>
    </source>
</evidence>
<evidence type="ECO:0000259" key="5">
    <source>
        <dbReference type="PROSITE" id="PS50072"/>
    </source>
</evidence>
<sequence length="134" mass="15166">MANPRIYFHMNIPGQLVRPVIFKLFKDTIPNNAENFCALCTREKGTGHSGKPLHYKGSFFHRVIPNFMCHRGDFTVGNGTGVHDENFIKKHNGPGIRSMANAGPGTNRSQFFICTTKTEWLDESTLCLVRLLRE</sequence>
<keyword evidence="6" id="KW-0687">Ribonucleoprotein</keyword>
<dbReference type="Gene3D" id="2.40.100.10">
    <property type="entry name" value="Cyclophilin-like"/>
    <property type="match status" value="1"/>
</dbReference>
<keyword evidence="7" id="KW-1185">Reference proteome</keyword>
<evidence type="ECO:0000313" key="7">
    <source>
        <dbReference type="Proteomes" id="UP001341840"/>
    </source>
</evidence>
<comment type="similarity">
    <text evidence="1 4">Belongs to the cyclophilin-type PPIase family.</text>
</comment>
<name>A0ABU6UPG3_9FABA</name>
<dbReference type="PANTHER" id="PTHR11071:SF561">
    <property type="entry name" value="PEPTIDYL-PROLYL CIS-TRANS ISOMERASE D-RELATED"/>
    <property type="match status" value="1"/>
</dbReference>
<comment type="caution">
    <text evidence="6">The sequence shown here is derived from an EMBL/GenBank/DDBJ whole genome shotgun (WGS) entry which is preliminary data.</text>
</comment>
<comment type="function">
    <text evidence="4">PPIases accelerate the folding of proteins. It catalyzes the cis-trans isomerization of proline imidic peptide bonds in oligopeptides.</text>
</comment>
<keyword evidence="3 4" id="KW-0413">Isomerase</keyword>
<dbReference type="GO" id="GO:1990904">
    <property type="term" value="C:ribonucleoprotein complex"/>
    <property type="evidence" value="ECO:0007669"/>
    <property type="project" value="UniProtKB-KW"/>
</dbReference>
<dbReference type="GO" id="GO:0003755">
    <property type="term" value="F:peptidyl-prolyl cis-trans isomerase activity"/>
    <property type="evidence" value="ECO:0007669"/>
    <property type="project" value="UniProtKB-EC"/>
</dbReference>
<dbReference type="SUPFAM" id="SSF50891">
    <property type="entry name" value="Cyclophilin-like"/>
    <property type="match status" value="1"/>
</dbReference>
<dbReference type="InterPro" id="IPR002130">
    <property type="entry name" value="Cyclophilin-type_PPIase_dom"/>
</dbReference>
<evidence type="ECO:0000256" key="3">
    <source>
        <dbReference type="ARBA" id="ARBA00023235"/>
    </source>
</evidence>
<accession>A0ABU6UPG3</accession>
<dbReference type="Pfam" id="PF00160">
    <property type="entry name" value="Pro_isomerase"/>
    <property type="match status" value="1"/>
</dbReference>
<dbReference type="Proteomes" id="UP001341840">
    <property type="component" value="Unassembled WGS sequence"/>
</dbReference>
<dbReference type="InterPro" id="IPR024936">
    <property type="entry name" value="Cyclophilin-type_PPIase"/>
</dbReference>
<reference evidence="6 7" key="1">
    <citation type="journal article" date="2023" name="Plants (Basel)">
        <title>Bridging the Gap: Combining Genomics and Transcriptomics Approaches to Understand Stylosanthes scabra, an Orphan Legume from the Brazilian Caatinga.</title>
        <authorList>
            <person name="Ferreira-Neto J.R.C."/>
            <person name="da Silva M.D."/>
            <person name="Binneck E."/>
            <person name="de Melo N.F."/>
            <person name="da Silva R.H."/>
            <person name="de Melo A.L.T.M."/>
            <person name="Pandolfi V."/>
            <person name="Bustamante F.O."/>
            <person name="Brasileiro-Vidal A.C."/>
            <person name="Benko-Iseppon A.M."/>
        </authorList>
    </citation>
    <scope>NUCLEOTIDE SEQUENCE [LARGE SCALE GENOMIC DNA]</scope>
    <source>
        <tissue evidence="6">Leaves</tissue>
    </source>
</reference>
<evidence type="ECO:0000256" key="4">
    <source>
        <dbReference type="RuleBase" id="RU363019"/>
    </source>
</evidence>
<dbReference type="PRINTS" id="PR00153">
    <property type="entry name" value="CSAPPISMRASE"/>
</dbReference>
<keyword evidence="2 4" id="KW-0697">Rotamase</keyword>
<gene>
    <name evidence="6" type="primary">ROC1</name>
    <name evidence="6" type="ORF">PIB30_078067</name>
</gene>
<proteinExistence type="inferred from homology"/>
<dbReference type="InterPro" id="IPR029000">
    <property type="entry name" value="Cyclophilin-like_dom_sf"/>
</dbReference>
<feature type="domain" description="PPIase cyclophilin-type" evidence="5">
    <location>
        <begin position="7"/>
        <end position="134"/>
    </location>
</feature>
<protein>
    <recommendedName>
        <fullName evidence="4">Peptidyl-prolyl cis-trans isomerase</fullName>
        <shortName evidence="4">PPIase</shortName>
        <ecNumber evidence="4">5.2.1.8</ecNumber>
    </recommendedName>
</protein>
<organism evidence="6 7">
    <name type="scientific">Stylosanthes scabra</name>
    <dbReference type="NCBI Taxonomy" id="79078"/>
    <lineage>
        <taxon>Eukaryota</taxon>
        <taxon>Viridiplantae</taxon>
        <taxon>Streptophyta</taxon>
        <taxon>Embryophyta</taxon>
        <taxon>Tracheophyta</taxon>
        <taxon>Spermatophyta</taxon>
        <taxon>Magnoliopsida</taxon>
        <taxon>eudicotyledons</taxon>
        <taxon>Gunneridae</taxon>
        <taxon>Pentapetalae</taxon>
        <taxon>rosids</taxon>
        <taxon>fabids</taxon>
        <taxon>Fabales</taxon>
        <taxon>Fabaceae</taxon>
        <taxon>Papilionoideae</taxon>
        <taxon>50 kb inversion clade</taxon>
        <taxon>dalbergioids sensu lato</taxon>
        <taxon>Dalbergieae</taxon>
        <taxon>Pterocarpus clade</taxon>
        <taxon>Stylosanthes</taxon>
    </lineage>
</organism>
<dbReference type="PROSITE" id="PS50072">
    <property type="entry name" value="CSA_PPIASE_2"/>
    <property type="match status" value="1"/>
</dbReference>
<dbReference type="PIRSF" id="PIRSF001467">
    <property type="entry name" value="Peptidylpro_ismrse"/>
    <property type="match status" value="1"/>
</dbReference>
<dbReference type="PANTHER" id="PTHR11071">
    <property type="entry name" value="PEPTIDYL-PROLYL CIS-TRANS ISOMERASE"/>
    <property type="match status" value="1"/>
</dbReference>